<feature type="transmembrane region" description="Helical" evidence="8">
    <location>
        <begin position="210"/>
        <end position="233"/>
    </location>
</feature>
<dbReference type="PANTHER" id="PTHR42929:SF5">
    <property type="entry name" value="ABC TRANSPORTER PERMEASE PROTEIN"/>
    <property type="match status" value="1"/>
</dbReference>
<organism evidence="10 11">
    <name type="scientific">Lacisediminihabitans profunda</name>
    <dbReference type="NCBI Taxonomy" id="2594790"/>
    <lineage>
        <taxon>Bacteria</taxon>
        <taxon>Bacillati</taxon>
        <taxon>Actinomycetota</taxon>
        <taxon>Actinomycetes</taxon>
        <taxon>Micrococcales</taxon>
        <taxon>Microbacteriaceae</taxon>
        <taxon>Lacisediminihabitans</taxon>
    </lineage>
</organism>
<dbReference type="GO" id="GO:0005886">
    <property type="term" value="C:plasma membrane"/>
    <property type="evidence" value="ECO:0007669"/>
    <property type="project" value="UniProtKB-SubCell"/>
</dbReference>
<keyword evidence="7 8" id="KW-0472">Membrane</keyword>
<feature type="transmembrane region" description="Helical" evidence="8">
    <location>
        <begin position="105"/>
        <end position="129"/>
    </location>
</feature>
<dbReference type="PANTHER" id="PTHR42929">
    <property type="entry name" value="INNER MEMBRANE ABC TRANSPORTER PERMEASE PROTEIN YDCU-RELATED-RELATED"/>
    <property type="match status" value="1"/>
</dbReference>
<dbReference type="Proteomes" id="UP000321379">
    <property type="component" value="Unassembled WGS sequence"/>
</dbReference>
<keyword evidence="4" id="KW-1003">Cell membrane</keyword>
<gene>
    <name evidence="10" type="ORF">FVP33_12730</name>
</gene>
<evidence type="ECO:0000256" key="4">
    <source>
        <dbReference type="ARBA" id="ARBA00022475"/>
    </source>
</evidence>
<comment type="similarity">
    <text evidence="2">Belongs to the binding-protein-dependent transport system permease family. CysTW subfamily.</text>
</comment>
<evidence type="ECO:0000313" key="11">
    <source>
        <dbReference type="Proteomes" id="UP000321379"/>
    </source>
</evidence>
<reference evidence="10 11" key="1">
    <citation type="submission" date="2019-08" db="EMBL/GenBank/DDBJ databases">
        <title>Bacterial whole genome sequence for Glaciihabitans sp. CHu50b-6-2.</title>
        <authorList>
            <person name="Jin L."/>
        </authorList>
    </citation>
    <scope>NUCLEOTIDE SEQUENCE [LARGE SCALE GENOMIC DNA]</scope>
    <source>
        <strain evidence="10 11">CHu50b-6-2</strain>
    </source>
</reference>
<keyword evidence="5 8" id="KW-0812">Transmembrane</keyword>
<evidence type="ECO:0000256" key="8">
    <source>
        <dbReference type="RuleBase" id="RU363032"/>
    </source>
</evidence>
<evidence type="ECO:0000256" key="7">
    <source>
        <dbReference type="ARBA" id="ARBA00023136"/>
    </source>
</evidence>
<name>A0A5C8URA0_9MICO</name>
<evidence type="ECO:0000256" key="6">
    <source>
        <dbReference type="ARBA" id="ARBA00022989"/>
    </source>
</evidence>
<dbReference type="SUPFAM" id="SSF161098">
    <property type="entry name" value="MetI-like"/>
    <property type="match status" value="1"/>
</dbReference>
<feature type="domain" description="ABC transmembrane type-1" evidence="9">
    <location>
        <begin position="71"/>
        <end position="273"/>
    </location>
</feature>
<accession>A0A5C8URA0</accession>
<evidence type="ECO:0000313" key="10">
    <source>
        <dbReference type="EMBL" id="TXN29987.1"/>
    </source>
</evidence>
<evidence type="ECO:0000256" key="2">
    <source>
        <dbReference type="ARBA" id="ARBA00007069"/>
    </source>
</evidence>
<dbReference type="CDD" id="cd06261">
    <property type="entry name" value="TM_PBP2"/>
    <property type="match status" value="1"/>
</dbReference>
<dbReference type="GO" id="GO:0055085">
    <property type="term" value="P:transmembrane transport"/>
    <property type="evidence" value="ECO:0007669"/>
    <property type="project" value="InterPro"/>
</dbReference>
<keyword evidence="3 8" id="KW-0813">Transport</keyword>
<feature type="transmembrane region" description="Helical" evidence="8">
    <location>
        <begin position="70"/>
        <end position="93"/>
    </location>
</feature>
<dbReference type="InterPro" id="IPR000515">
    <property type="entry name" value="MetI-like"/>
</dbReference>
<dbReference type="Gene3D" id="1.10.3720.10">
    <property type="entry name" value="MetI-like"/>
    <property type="match status" value="1"/>
</dbReference>
<dbReference type="InterPro" id="IPR035906">
    <property type="entry name" value="MetI-like_sf"/>
</dbReference>
<proteinExistence type="inferred from homology"/>
<feature type="transmembrane region" description="Helical" evidence="8">
    <location>
        <begin position="254"/>
        <end position="275"/>
    </location>
</feature>
<evidence type="ECO:0000256" key="3">
    <source>
        <dbReference type="ARBA" id="ARBA00022448"/>
    </source>
</evidence>
<evidence type="ECO:0000256" key="1">
    <source>
        <dbReference type="ARBA" id="ARBA00004651"/>
    </source>
</evidence>
<dbReference type="AlphaFoldDB" id="A0A5C8URA0"/>
<dbReference type="EMBL" id="VRMG01000008">
    <property type="protein sequence ID" value="TXN29987.1"/>
    <property type="molecule type" value="Genomic_DNA"/>
</dbReference>
<feature type="transmembrane region" description="Helical" evidence="8">
    <location>
        <begin position="149"/>
        <end position="174"/>
    </location>
</feature>
<evidence type="ECO:0000256" key="5">
    <source>
        <dbReference type="ARBA" id="ARBA00022692"/>
    </source>
</evidence>
<evidence type="ECO:0000259" key="9">
    <source>
        <dbReference type="PROSITE" id="PS50928"/>
    </source>
</evidence>
<comment type="caution">
    <text evidence="10">The sequence shown here is derived from an EMBL/GenBank/DDBJ whole genome shotgun (WGS) entry which is preliminary data.</text>
</comment>
<feature type="transmembrane region" description="Helical" evidence="8">
    <location>
        <begin position="186"/>
        <end position="204"/>
    </location>
</feature>
<dbReference type="PROSITE" id="PS50928">
    <property type="entry name" value="ABC_TM1"/>
    <property type="match status" value="1"/>
</dbReference>
<keyword evidence="6 8" id="KW-1133">Transmembrane helix</keyword>
<comment type="subcellular location">
    <subcellularLocation>
        <location evidence="1 8">Cell membrane</location>
        <topology evidence="1 8">Multi-pass membrane protein</topology>
    </subcellularLocation>
</comment>
<sequence>MTMTRPRLRQGPRGGGNWLLLIPAIALLAIVLGVPLVENVVRSFQTPFGTTGVTFDNYVRIFTVPSTLTILLRTLIAAIIVTVVALVFGYPYAYLMTRVGPRARGLMLTIVLIPFWTSALARNFAWIILLGNHAPVQQFFAFFGNPNVVLYGTAGGVILAMSQVLLPFMVLPLYASLGGIDRRLLLAARGLGSSPLVAFWRIYWPLSRTGVASGLILVFTLACGFYVTPALVGSPQQSLVAQLLGQETNQLLDFAGAGALGTFILIVTLALVAWANRVGGSINAIGAVSVEGRK</sequence>
<dbReference type="Pfam" id="PF00528">
    <property type="entry name" value="BPD_transp_1"/>
    <property type="match status" value="1"/>
</dbReference>
<protein>
    <submittedName>
        <fullName evidence="10">ABC transporter permease</fullName>
    </submittedName>
</protein>
<keyword evidence="11" id="KW-1185">Reference proteome</keyword>